<accession>A0A250KTQ9</accession>
<keyword evidence="6" id="KW-0472">Membrane</keyword>
<dbReference type="InterPro" id="IPR017871">
    <property type="entry name" value="ABC_transporter-like_CS"/>
</dbReference>
<keyword evidence="4" id="KW-0067">ATP-binding</keyword>
<name>A0A250KTQ9_9GAMM</name>
<dbReference type="GO" id="GO:0016887">
    <property type="term" value="F:ATP hydrolysis activity"/>
    <property type="evidence" value="ECO:0007669"/>
    <property type="project" value="InterPro"/>
</dbReference>
<dbReference type="KEGG" id="mmai:sS8_3120"/>
<dbReference type="InterPro" id="IPR004606">
    <property type="entry name" value="Mop_domain"/>
</dbReference>
<dbReference type="PROSITE" id="PS51866">
    <property type="entry name" value="MOP"/>
    <property type="match status" value="1"/>
</dbReference>
<dbReference type="InterPro" id="IPR050334">
    <property type="entry name" value="Molybdenum_import_ModC"/>
</dbReference>
<evidence type="ECO:0000256" key="2">
    <source>
        <dbReference type="ARBA" id="ARBA00022505"/>
    </source>
</evidence>
<dbReference type="GO" id="GO:0015689">
    <property type="term" value="P:molybdate ion transport"/>
    <property type="evidence" value="ECO:0007669"/>
    <property type="project" value="InterPro"/>
</dbReference>
<dbReference type="PROSITE" id="PS00211">
    <property type="entry name" value="ABC_TRANSPORTER_1"/>
    <property type="match status" value="1"/>
</dbReference>
<evidence type="ECO:0000256" key="7">
    <source>
        <dbReference type="PROSITE-ProRule" id="PRU01213"/>
    </source>
</evidence>
<keyword evidence="3" id="KW-0547">Nucleotide-binding</keyword>
<dbReference type="PANTHER" id="PTHR43514:SF4">
    <property type="entry name" value="ABC TRANSPORTER I FAMILY MEMBER 10"/>
    <property type="match status" value="1"/>
</dbReference>
<evidence type="ECO:0000256" key="6">
    <source>
        <dbReference type="ARBA" id="ARBA00023136"/>
    </source>
</evidence>
<dbReference type="Gene3D" id="3.40.50.300">
    <property type="entry name" value="P-loop containing nucleotide triphosphate hydrolases"/>
    <property type="match status" value="1"/>
</dbReference>
<evidence type="ECO:0000313" key="9">
    <source>
        <dbReference type="EMBL" id="BBA35063.1"/>
    </source>
</evidence>
<evidence type="ECO:0000259" key="8">
    <source>
        <dbReference type="PROSITE" id="PS51866"/>
    </source>
</evidence>
<dbReference type="Pfam" id="PF00005">
    <property type="entry name" value="ABC_tran"/>
    <property type="match status" value="1"/>
</dbReference>
<dbReference type="InterPro" id="IPR008995">
    <property type="entry name" value="Mo/tungstate-bd_C_term_dom"/>
</dbReference>
<dbReference type="InterPro" id="IPR027417">
    <property type="entry name" value="P-loop_NTPase"/>
</dbReference>
<keyword evidence="2 7" id="KW-0500">Molybdenum</keyword>
<organism evidence="9 10">
    <name type="scientific">Methylocaldum marinum</name>
    <dbReference type="NCBI Taxonomy" id="1432792"/>
    <lineage>
        <taxon>Bacteria</taxon>
        <taxon>Pseudomonadati</taxon>
        <taxon>Pseudomonadota</taxon>
        <taxon>Gammaproteobacteria</taxon>
        <taxon>Methylococcales</taxon>
        <taxon>Methylococcaceae</taxon>
        <taxon>Methylocaldum</taxon>
    </lineage>
</organism>
<sequence>MLFDSRNRINRLSEDGLIALCSQGSPLDATRTVRENLLDGESQSRAPRPYFALPDIAQLLALTELLRFRARNLSAGERQRVVLGKALLSSPKVLLLDDMLSAIEQTRREKILDLLRFAIEKHGLRVVQSSHALGELLHLSDVLILMSGGKVLASGFLSELAREQVPLHTAGLSTVGNILPVTILSHDSVHGCTLGRFFGLPLILPYTPLAHCGSTYYVSLRPSDIALSTQPVKGISIQNQIKGRVCAVIPREDRVVIQIDVGTTLIAEITRRAFAAMNIGEGDTVYCLAKTQAFSFLAADMISDCSAAARRLLRTAKSAGLNGHSFHDVGGIGQRSRHDWMQRWPGKNLRKL</sequence>
<feature type="domain" description="Mop" evidence="8">
    <location>
        <begin position="234"/>
        <end position="298"/>
    </location>
</feature>
<reference evidence="9 10" key="1">
    <citation type="submission" date="2016-12" db="EMBL/GenBank/DDBJ databases">
        <title>Genome sequencing of Methylocaldum marinum.</title>
        <authorList>
            <person name="Takeuchi M."/>
            <person name="Kamagata Y."/>
            <person name="Hiraoka S."/>
            <person name="Oshima K."/>
            <person name="Hattori M."/>
            <person name="Iwasaki W."/>
        </authorList>
    </citation>
    <scope>NUCLEOTIDE SEQUENCE [LARGE SCALE GENOMIC DNA]</scope>
    <source>
        <strain evidence="9 10">S8</strain>
    </source>
</reference>
<dbReference type="SUPFAM" id="SSF52540">
    <property type="entry name" value="P-loop containing nucleoside triphosphate hydrolases"/>
    <property type="match status" value="1"/>
</dbReference>
<dbReference type="AlphaFoldDB" id="A0A250KTQ9"/>
<gene>
    <name evidence="9" type="ORF">sS8_3120</name>
</gene>
<dbReference type="PANTHER" id="PTHR43514">
    <property type="entry name" value="ABC TRANSPORTER I FAMILY MEMBER 10"/>
    <property type="match status" value="1"/>
</dbReference>
<keyword evidence="5" id="KW-1278">Translocase</keyword>
<dbReference type="Pfam" id="PF03459">
    <property type="entry name" value="TOBE"/>
    <property type="match status" value="1"/>
</dbReference>
<dbReference type="SUPFAM" id="SSF50331">
    <property type="entry name" value="MOP-like"/>
    <property type="match status" value="1"/>
</dbReference>
<keyword evidence="1" id="KW-1003">Cell membrane</keyword>
<evidence type="ECO:0000256" key="1">
    <source>
        <dbReference type="ARBA" id="ARBA00022475"/>
    </source>
</evidence>
<evidence type="ECO:0000256" key="4">
    <source>
        <dbReference type="ARBA" id="ARBA00022840"/>
    </source>
</evidence>
<keyword evidence="10" id="KW-1185">Reference proteome</keyword>
<evidence type="ECO:0000313" key="10">
    <source>
        <dbReference type="Proteomes" id="UP000266313"/>
    </source>
</evidence>
<protein>
    <submittedName>
        <fullName evidence="9">Molybdate ABC transporter, ATPase subunit</fullName>
    </submittedName>
</protein>
<dbReference type="Proteomes" id="UP000266313">
    <property type="component" value="Chromosome"/>
</dbReference>
<dbReference type="EMBL" id="AP017928">
    <property type="protein sequence ID" value="BBA35063.1"/>
    <property type="molecule type" value="Genomic_DNA"/>
</dbReference>
<dbReference type="GO" id="GO:0005524">
    <property type="term" value="F:ATP binding"/>
    <property type="evidence" value="ECO:0007669"/>
    <property type="project" value="UniProtKB-KW"/>
</dbReference>
<dbReference type="InterPro" id="IPR005116">
    <property type="entry name" value="Transp-assoc_OB_typ1"/>
</dbReference>
<evidence type="ECO:0000256" key="3">
    <source>
        <dbReference type="ARBA" id="ARBA00022741"/>
    </source>
</evidence>
<evidence type="ECO:0000256" key="5">
    <source>
        <dbReference type="ARBA" id="ARBA00022967"/>
    </source>
</evidence>
<dbReference type="InterPro" id="IPR003439">
    <property type="entry name" value="ABC_transporter-like_ATP-bd"/>
</dbReference>
<proteinExistence type="predicted"/>
<dbReference type="Gene3D" id="2.40.50.100">
    <property type="match status" value="1"/>
</dbReference>